<organism evidence="1 2">
    <name type="scientific">Saprolegnia parasitica (strain CBS 223.65)</name>
    <dbReference type="NCBI Taxonomy" id="695850"/>
    <lineage>
        <taxon>Eukaryota</taxon>
        <taxon>Sar</taxon>
        <taxon>Stramenopiles</taxon>
        <taxon>Oomycota</taxon>
        <taxon>Saprolegniomycetes</taxon>
        <taxon>Saprolegniales</taxon>
        <taxon>Saprolegniaceae</taxon>
        <taxon>Saprolegnia</taxon>
    </lineage>
</organism>
<name>A0A067C553_SAPPC</name>
<reference evidence="1 2" key="1">
    <citation type="journal article" date="2013" name="PLoS Genet.">
        <title>Distinctive expansion of potential virulence genes in the genome of the oomycete fish pathogen Saprolegnia parasitica.</title>
        <authorList>
            <person name="Jiang R.H."/>
            <person name="de Bruijn I."/>
            <person name="Haas B.J."/>
            <person name="Belmonte R."/>
            <person name="Lobach L."/>
            <person name="Christie J."/>
            <person name="van den Ackerveken G."/>
            <person name="Bottin A."/>
            <person name="Bulone V."/>
            <person name="Diaz-Moreno S.M."/>
            <person name="Dumas B."/>
            <person name="Fan L."/>
            <person name="Gaulin E."/>
            <person name="Govers F."/>
            <person name="Grenville-Briggs L.J."/>
            <person name="Horner N.R."/>
            <person name="Levin J.Z."/>
            <person name="Mammella M."/>
            <person name="Meijer H.J."/>
            <person name="Morris P."/>
            <person name="Nusbaum C."/>
            <person name="Oome S."/>
            <person name="Phillips A.J."/>
            <person name="van Rooyen D."/>
            <person name="Rzeszutek E."/>
            <person name="Saraiva M."/>
            <person name="Secombes C.J."/>
            <person name="Seidl M.F."/>
            <person name="Snel B."/>
            <person name="Stassen J.H."/>
            <person name="Sykes S."/>
            <person name="Tripathy S."/>
            <person name="van den Berg H."/>
            <person name="Vega-Arreguin J.C."/>
            <person name="Wawra S."/>
            <person name="Young S.K."/>
            <person name="Zeng Q."/>
            <person name="Dieguez-Uribeondo J."/>
            <person name="Russ C."/>
            <person name="Tyler B.M."/>
            <person name="van West P."/>
        </authorList>
    </citation>
    <scope>NUCLEOTIDE SEQUENCE [LARGE SCALE GENOMIC DNA]</scope>
    <source>
        <strain evidence="1 2">CBS 223.65</strain>
    </source>
</reference>
<protein>
    <submittedName>
        <fullName evidence="1">Uncharacterized protein</fullName>
    </submittedName>
</protein>
<dbReference type="VEuPathDB" id="FungiDB:SPRG_09886"/>
<dbReference type="RefSeq" id="XP_012205025.1">
    <property type="nucleotide sequence ID" value="XM_012349635.1"/>
</dbReference>
<evidence type="ECO:0000313" key="2">
    <source>
        <dbReference type="Proteomes" id="UP000030745"/>
    </source>
</evidence>
<accession>A0A067C553</accession>
<dbReference type="EMBL" id="KK583244">
    <property type="protein sequence ID" value="KDO24250.1"/>
    <property type="molecule type" value="Genomic_DNA"/>
</dbReference>
<gene>
    <name evidence="1" type="ORF">SPRG_09886</name>
</gene>
<dbReference type="AlphaFoldDB" id="A0A067C553"/>
<dbReference type="KEGG" id="spar:SPRG_09886"/>
<sequence length="77" mass="8933">MQQEKMLIVRTHADVLSDVRRRRPVRDLIHERVGFSTSTIGNVIAQWRRDKDPPDLCAGRANSPWLPPELTSTRAWQ</sequence>
<evidence type="ECO:0000313" key="1">
    <source>
        <dbReference type="EMBL" id="KDO24250.1"/>
    </source>
</evidence>
<proteinExistence type="predicted"/>
<keyword evidence="2" id="KW-1185">Reference proteome</keyword>
<dbReference type="Proteomes" id="UP000030745">
    <property type="component" value="Unassembled WGS sequence"/>
</dbReference>
<dbReference type="GeneID" id="24132030"/>